<accession>A0ABD5MT92</accession>
<evidence type="ECO:0000259" key="2">
    <source>
        <dbReference type="Pfam" id="PF00582"/>
    </source>
</evidence>
<evidence type="ECO:0000313" key="3">
    <source>
        <dbReference type="EMBL" id="MFB9825599.1"/>
    </source>
</evidence>
<dbReference type="PIRSF" id="PIRSF006276">
    <property type="entry name" value="UspA"/>
    <property type="match status" value="1"/>
</dbReference>
<dbReference type="AlphaFoldDB" id="A0ABD5MT92"/>
<comment type="similarity">
    <text evidence="1">Belongs to the universal stress protein A family.</text>
</comment>
<dbReference type="RefSeq" id="WP_222921446.1">
    <property type="nucleotide sequence ID" value="NZ_CP082286.1"/>
</dbReference>
<dbReference type="GeneID" id="67211577"/>
<dbReference type="Pfam" id="PF00582">
    <property type="entry name" value="Usp"/>
    <property type="match status" value="1"/>
</dbReference>
<dbReference type="EMBL" id="JBHMAJ010000010">
    <property type="protein sequence ID" value="MFB9825599.1"/>
    <property type="molecule type" value="Genomic_DNA"/>
</dbReference>
<gene>
    <name evidence="3" type="ORF">ACFFOL_15625</name>
</gene>
<comment type="caution">
    <text evidence="3">The sequence shown here is derived from an EMBL/GenBank/DDBJ whole genome shotgun (WGS) entry which is preliminary data.</text>
</comment>
<dbReference type="PANTHER" id="PTHR46268">
    <property type="entry name" value="STRESS RESPONSE PROTEIN NHAX"/>
    <property type="match status" value="1"/>
</dbReference>
<feature type="domain" description="UspA" evidence="2">
    <location>
        <begin position="1"/>
        <end position="137"/>
    </location>
</feature>
<dbReference type="PRINTS" id="PR01438">
    <property type="entry name" value="UNVRSLSTRESS"/>
</dbReference>
<keyword evidence="4" id="KW-1185">Reference proteome</keyword>
<dbReference type="InterPro" id="IPR006016">
    <property type="entry name" value="UspA"/>
</dbReference>
<reference evidence="3" key="1">
    <citation type="submission" date="2024-09" db="EMBL/GenBank/DDBJ databases">
        <authorList>
            <person name="Sun Q."/>
        </authorList>
    </citation>
    <scope>NUCLEOTIDE SEQUENCE [LARGE SCALE GENOMIC DNA]</scope>
    <source>
        <strain evidence="3">JCM 31273</strain>
    </source>
</reference>
<evidence type="ECO:0000256" key="1">
    <source>
        <dbReference type="ARBA" id="ARBA00008791"/>
    </source>
</evidence>
<dbReference type="PANTHER" id="PTHR46268:SF6">
    <property type="entry name" value="UNIVERSAL STRESS PROTEIN UP12"/>
    <property type="match status" value="1"/>
</dbReference>
<sequence length="143" mass="15379">MYDRILVPTDGSTAVEGAIERAIDLAETYDATLHALAVVEPIYTVNEGLGSIYDTLEAGARESADEVAERAAAADVTAVTALRTGVPHREILDYVDDEGIDLVVMGTHGRTGLDRYLLGSVTEKVVRLSDVPVLTVRHREDEG</sequence>
<dbReference type="CDD" id="cd00293">
    <property type="entry name" value="USP-like"/>
    <property type="match status" value="1"/>
</dbReference>
<name>A0ABD5MT92_9EURY</name>
<dbReference type="SUPFAM" id="SSF52402">
    <property type="entry name" value="Adenine nucleotide alpha hydrolases-like"/>
    <property type="match status" value="1"/>
</dbReference>
<dbReference type="InterPro" id="IPR006015">
    <property type="entry name" value="Universal_stress_UspA"/>
</dbReference>
<dbReference type="Gene3D" id="3.40.50.620">
    <property type="entry name" value="HUPs"/>
    <property type="match status" value="1"/>
</dbReference>
<dbReference type="InterPro" id="IPR014729">
    <property type="entry name" value="Rossmann-like_a/b/a_fold"/>
</dbReference>
<evidence type="ECO:0000313" key="4">
    <source>
        <dbReference type="Proteomes" id="UP001589595"/>
    </source>
</evidence>
<organism evidence="3 4">
    <name type="scientific">Halobaculum roseum</name>
    <dbReference type="NCBI Taxonomy" id="2175149"/>
    <lineage>
        <taxon>Archaea</taxon>
        <taxon>Methanobacteriati</taxon>
        <taxon>Methanobacteriota</taxon>
        <taxon>Stenosarchaea group</taxon>
        <taxon>Halobacteria</taxon>
        <taxon>Halobacteriales</taxon>
        <taxon>Haloferacaceae</taxon>
        <taxon>Halobaculum</taxon>
    </lineage>
</organism>
<dbReference type="Proteomes" id="UP001589595">
    <property type="component" value="Unassembled WGS sequence"/>
</dbReference>
<protein>
    <submittedName>
        <fullName evidence="3">Universal stress protein</fullName>
    </submittedName>
</protein>
<proteinExistence type="inferred from homology"/>